<evidence type="ECO:0000313" key="5">
    <source>
        <dbReference type="EMBL" id="KZE83636.1"/>
    </source>
</evidence>
<dbReference type="Proteomes" id="UP000076630">
    <property type="component" value="Unassembled WGS sequence"/>
</dbReference>
<dbReference type="GO" id="GO:0043565">
    <property type="term" value="F:sequence-specific DNA binding"/>
    <property type="evidence" value="ECO:0007669"/>
    <property type="project" value="InterPro"/>
</dbReference>
<dbReference type="Pfam" id="PF12833">
    <property type="entry name" value="HTH_18"/>
    <property type="match status" value="1"/>
</dbReference>
<dbReference type="PANTHER" id="PTHR43280:SF2">
    <property type="entry name" value="HTH-TYPE TRANSCRIPTIONAL REGULATOR EXSA"/>
    <property type="match status" value="1"/>
</dbReference>
<dbReference type="RefSeq" id="WP_038988214.1">
    <property type="nucleotide sequence ID" value="NZ_FNYS01000008.1"/>
</dbReference>
<keyword evidence="1" id="KW-0805">Transcription regulation</keyword>
<dbReference type="InterPro" id="IPR011051">
    <property type="entry name" value="RmlC_Cupin_sf"/>
</dbReference>
<dbReference type="Proteomes" id="UP000183077">
    <property type="component" value="Unassembled WGS sequence"/>
</dbReference>
<keyword evidence="7" id="KW-1185">Reference proteome</keyword>
<dbReference type="Gene3D" id="1.10.10.60">
    <property type="entry name" value="Homeodomain-like"/>
    <property type="match status" value="2"/>
</dbReference>
<evidence type="ECO:0000256" key="1">
    <source>
        <dbReference type="ARBA" id="ARBA00023015"/>
    </source>
</evidence>
<dbReference type="InterPro" id="IPR009057">
    <property type="entry name" value="Homeodomain-like_sf"/>
</dbReference>
<dbReference type="PROSITE" id="PS01124">
    <property type="entry name" value="HTH_ARAC_FAMILY_2"/>
    <property type="match status" value="1"/>
</dbReference>
<dbReference type="OrthoDB" id="636258at2"/>
<evidence type="ECO:0000256" key="3">
    <source>
        <dbReference type="ARBA" id="ARBA00023163"/>
    </source>
</evidence>
<keyword evidence="2 6" id="KW-0238">DNA-binding</keyword>
<dbReference type="InterPro" id="IPR018060">
    <property type="entry name" value="HTH_AraC"/>
</dbReference>
<organism evidence="5 7">
    <name type="scientific">Myroides marinus</name>
    <dbReference type="NCBI Taxonomy" id="703342"/>
    <lineage>
        <taxon>Bacteria</taxon>
        <taxon>Pseudomonadati</taxon>
        <taxon>Bacteroidota</taxon>
        <taxon>Flavobacteriia</taxon>
        <taxon>Flavobacteriales</taxon>
        <taxon>Flavobacteriaceae</taxon>
        <taxon>Myroides</taxon>
    </lineage>
</organism>
<evidence type="ECO:0000313" key="8">
    <source>
        <dbReference type="Proteomes" id="UP000183077"/>
    </source>
</evidence>
<gene>
    <name evidence="5" type="ORF">AV926_04445</name>
    <name evidence="6" type="ORF">SAMN04488018_108120</name>
</gene>
<reference evidence="6 8" key="2">
    <citation type="submission" date="2016-10" db="EMBL/GenBank/DDBJ databases">
        <authorList>
            <person name="de Groot N.N."/>
        </authorList>
    </citation>
    <scope>NUCLEOTIDE SEQUENCE [LARGE SCALE GENOMIC DNA]</scope>
    <source>
        <strain evidence="6 8">DSM 23048</strain>
    </source>
</reference>
<keyword evidence="3" id="KW-0804">Transcription</keyword>
<dbReference type="InterPro" id="IPR018062">
    <property type="entry name" value="HTH_AraC-typ_CS"/>
</dbReference>
<protein>
    <submittedName>
        <fullName evidence="5">AraC family transcriptional regulator</fullName>
    </submittedName>
    <submittedName>
        <fullName evidence="6">AraC-type DNA-binding protein</fullName>
    </submittedName>
</protein>
<name>A0A161SM38_9FLAO</name>
<dbReference type="AlphaFoldDB" id="A0A161SM38"/>
<evidence type="ECO:0000313" key="6">
    <source>
        <dbReference type="EMBL" id="SEI98485.1"/>
    </source>
</evidence>
<proteinExistence type="predicted"/>
<reference evidence="5 7" key="1">
    <citation type="submission" date="2016-01" db="EMBL/GenBank/DDBJ databases">
        <title>Whole genome sequencing of Myroides marinus L41.</title>
        <authorList>
            <person name="Hong K.W."/>
        </authorList>
    </citation>
    <scope>NUCLEOTIDE SEQUENCE [LARGE SCALE GENOMIC DNA]</scope>
    <source>
        <strain evidence="5 7">L41</strain>
    </source>
</reference>
<feature type="domain" description="HTH araC/xylS-type" evidence="4">
    <location>
        <begin position="181"/>
        <end position="281"/>
    </location>
</feature>
<dbReference type="SUPFAM" id="SSF51182">
    <property type="entry name" value="RmlC-like cupins"/>
    <property type="match status" value="1"/>
</dbReference>
<dbReference type="SMART" id="SM00342">
    <property type="entry name" value="HTH_ARAC"/>
    <property type="match status" value="1"/>
</dbReference>
<dbReference type="EMBL" id="FNYS01000008">
    <property type="protein sequence ID" value="SEI98485.1"/>
    <property type="molecule type" value="Genomic_DNA"/>
</dbReference>
<dbReference type="PROSITE" id="PS00041">
    <property type="entry name" value="HTH_ARAC_FAMILY_1"/>
    <property type="match status" value="1"/>
</dbReference>
<evidence type="ECO:0000259" key="4">
    <source>
        <dbReference type="PROSITE" id="PS01124"/>
    </source>
</evidence>
<evidence type="ECO:0000256" key="2">
    <source>
        <dbReference type="ARBA" id="ARBA00023125"/>
    </source>
</evidence>
<dbReference type="PANTHER" id="PTHR43280">
    <property type="entry name" value="ARAC-FAMILY TRANSCRIPTIONAL REGULATOR"/>
    <property type="match status" value="1"/>
</dbReference>
<sequence length="285" mass="33367">MTQKNNFDPIVINEINLVEGTLTIQPKAHLTIVYIQKGKGISIYDDHKVPFKKGKLFVIPFDTKYTFESKDCSLLIIECPQSFITQIRTEADRIETCDNINKLTYITHNYHSKAGCVFNDELDGVFAEQLLHNILREHHNNAQDYLIIRQCISILLNLVARNLIQHDYEQINENRKAQDIMKIITYIQKHISQKQRLSLDTLATEFSLSKNYLGEYFKKQTGVSLQDYILDYKLKLVETRLKYSAVRLKEIAFELGFNDESHLSKLFKKYKQMTPSQYRALHQKL</sequence>
<accession>A0A161SM38</accession>
<dbReference type="GO" id="GO:0003700">
    <property type="term" value="F:DNA-binding transcription factor activity"/>
    <property type="evidence" value="ECO:0007669"/>
    <property type="project" value="InterPro"/>
</dbReference>
<evidence type="ECO:0000313" key="7">
    <source>
        <dbReference type="Proteomes" id="UP000076630"/>
    </source>
</evidence>
<dbReference type="GeneID" id="82257250"/>
<dbReference type="SUPFAM" id="SSF46689">
    <property type="entry name" value="Homeodomain-like"/>
    <property type="match status" value="2"/>
</dbReference>
<dbReference type="EMBL" id="LQNU01000037">
    <property type="protein sequence ID" value="KZE83636.1"/>
    <property type="molecule type" value="Genomic_DNA"/>
</dbReference>